<organism evidence="1 2">
    <name type="scientific">Collybiopsis luxurians FD-317 M1</name>
    <dbReference type="NCBI Taxonomy" id="944289"/>
    <lineage>
        <taxon>Eukaryota</taxon>
        <taxon>Fungi</taxon>
        <taxon>Dikarya</taxon>
        <taxon>Basidiomycota</taxon>
        <taxon>Agaricomycotina</taxon>
        <taxon>Agaricomycetes</taxon>
        <taxon>Agaricomycetidae</taxon>
        <taxon>Agaricales</taxon>
        <taxon>Marasmiineae</taxon>
        <taxon>Omphalotaceae</taxon>
        <taxon>Collybiopsis</taxon>
        <taxon>Collybiopsis luxurians</taxon>
    </lineage>
</organism>
<dbReference type="EMBL" id="KN834811">
    <property type="protein sequence ID" value="KIK54947.1"/>
    <property type="molecule type" value="Genomic_DNA"/>
</dbReference>
<accession>A0A0D0CAB0</accession>
<gene>
    <name evidence="1" type="ORF">GYMLUDRAFT_48336</name>
</gene>
<evidence type="ECO:0000313" key="1">
    <source>
        <dbReference type="EMBL" id="KIK54947.1"/>
    </source>
</evidence>
<proteinExistence type="predicted"/>
<protein>
    <submittedName>
        <fullName evidence="1">Unplaced genomic scaffold GYMLUscaffold_63, whole genome shotgun sequence</fullName>
    </submittedName>
</protein>
<name>A0A0D0CAB0_9AGAR</name>
<reference evidence="1 2" key="1">
    <citation type="submission" date="2014-04" db="EMBL/GenBank/DDBJ databases">
        <title>Evolutionary Origins and Diversification of the Mycorrhizal Mutualists.</title>
        <authorList>
            <consortium name="DOE Joint Genome Institute"/>
            <consortium name="Mycorrhizal Genomics Consortium"/>
            <person name="Kohler A."/>
            <person name="Kuo A."/>
            <person name="Nagy L.G."/>
            <person name="Floudas D."/>
            <person name="Copeland A."/>
            <person name="Barry K.W."/>
            <person name="Cichocki N."/>
            <person name="Veneault-Fourrey C."/>
            <person name="LaButti K."/>
            <person name="Lindquist E.A."/>
            <person name="Lipzen A."/>
            <person name="Lundell T."/>
            <person name="Morin E."/>
            <person name="Murat C."/>
            <person name="Riley R."/>
            <person name="Ohm R."/>
            <person name="Sun H."/>
            <person name="Tunlid A."/>
            <person name="Henrissat B."/>
            <person name="Grigoriev I.V."/>
            <person name="Hibbett D.S."/>
            <person name="Martin F."/>
        </authorList>
    </citation>
    <scope>NUCLEOTIDE SEQUENCE [LARGE SCALE GENOMIC DNA]</scope>
    <source>
        <strain evidence="1 2">FD-317 M1</strain>
    </source>
</reference>
<dbReference type="HOGENOM" id="CLU_2489356_0_0_1"/>
<feature type="non-terminal residue" evidence="1">
    <location>
        <position position="1"/>
    </location>
</feature>
<dbReference type="Proteomes" id="UP000053593">
    <property type="component" value="Unassembled WGS sequence"/>
</dbReference>
<sequence>KRAFVGSYFTSTTSHVFHEHLFGASSKPFPHEITRRTRTAAATDRVLGARRRFEEVSSSILEAQQIDMLPGCESCIVTVSDHRLVHP</sequence>
<keyword evidence="2" id="KW-1185">Reference proteome</keyword>
<dbReference type="AlphaFoldDB" id="A0A0D0CAB0"/>
<evidence type="ECO:0000313" key="2">
    <source>
        <dbReference type="Proteomes" id="UP000053593"/>
    </source>
</evidence>